<protein>
    <recommendedName>
        <fullName evidence="1">Mitochondrial import inner membrane translocase subunit TIM50</fullName>
    </recommendedName>
</protein>
<dbReference type="InterPro" id="IPR050365">
    <property type="entry name" value="TIM50"/>
</dbReference>
<keyword evidence="1" id="KW-0653">Protein transport</keyword>
<evidence type="ECO:0000259" key="2">
    <source>
        <dbReference type="PROSITE" id="PS50969"/>
    </source>
</evidence>
<accession>A0A7S1I7B2</accession>
<reference evidence="3" key="1">
    <citation type="submission" date="2021-01" db="EMBL/GenBank/DDBJ databases">
        <authorList>
            <person name="Corre E."/>
            <person name="Pelletier E."/>
            <person name="Niang G."/>
            <person name="Scheremetjew M."/>
            <person name="Finn R."/>
            <person name="Kale V."/>
            <person name="Holt S."/>
            <person name="Cochrane G."/>
            <person name="Meng A."/>
            <person name="Brown T."/>
            <person name="Cohen L."/>
        </authorList>
    </citation>
    <scope>NUCLEOTIDE SEQUENCE</scope>
    <source>
        <strain evidence="3">NIES-381</strain>
    </source>
</reference>
<dbReference type="AlphaFoldDB" id="A0A7S1I7B2"/>
<keyword evidence="1" id="KW-0496">Mitochondrion</keyword>
<sequence length="306" mass="34935">MTTRRLNGVSRKCFSTATATNNQFAKPNTSINLARHWKGVLLGGMGVMLVSDVVYEVTFLGSLVRAIAESPTKWLNPKNVGVALDEALSSSETVQKPYLADKQQHLRGRPTLCVNLNGCLVATMYDSAAMRWVTYKRPGLDLFLERMSDKYELVLWSSYGWDNALDMMSRLDPQQRYFHETMSTEVERPGTKKDLQYLGRPVQRIIVMDTKPNDQEKYANNTIVIPEWTGSVEKMAQDRTLYNILPFIEHLGTQQKVFDLPRLVAAYQELGRREGKAAPLAYLDRLEEAHRKPATTLLDKLKFWEQ</sequence>
<dbReference type="InterPro" id="IPR004274">
    <property type="entry name" value="FCP1_dom"/>
</dbReference>
<evidence type="ECO:0000256" key="1">
    <source>
        <dbReference type="RuleBase" id="RU365079"/>
    </source>
</evidence>
<gene>
    <name evidence="3" type="ORF">EGYM00392_LOCUS14510</name>
</gene>
<dbReference type="GO" id="GO:0005744">
    <property type="term" value="C:TIM23 mitochondrial import inner membrane translocase complex"/>
    <property type="evidence" value="ECO:0007669"/>
    <property type="project" value="UniProtKB-UniRule"/>
</dbReference>
<dbReference type="Gene3D" id="3.40.50.1000">
    <property type="entry name" value="HAD superfamily/HAD-like"/>
    <property type="match status" value="1"/>
</dbReference>
<keyword evidence="1" id="KW-0809">Transit peptide</keyword>
<dbReference type="Pfam" id="PF03031">
    <property type="entry name" value="NIF"/>
    <property type="match status" value="1"/>
</dbReference>
<evidence type="ECO:0000313" key="3">
    <source>
        <dbReference type="EMBL" id="CAD9003426.1"/>
    </source>
</evidence>
<organism evidence="3">
    <name type="scientific">Eutreptiella gymnastica</name>
    <dbReference type="NCBI Taxonomy" id="73025"/>
    <lineage>
        <taxon>Eukaryota</taxon>
        <taxon>Discoba</taxon>
        <taxon>Euglenozoa</taxon>
        <taxon>Euglenida</taxon>
        <taxon>Spirocuta</taxon>
        <taxon>Euglenophyceae</taxon>
        <taxon>Eutreptiales</taxon>
        <taxon>Eutreptiaceae</taxon>
        <taxon>Eutreptiella</taxon>
    </lineage>
</organism>
<comment type="subunit">
    <text evidence="1">Component of the TIM23 complex.</text>
</comment>
<dbReference type="SMART" id="SM00577">
    <property type="entry name" value="CPDc"/>
    <property type="match status" value="1"/>
</dbReference>
<name>A0A7S1I7B2_9EUGL</name>
<dbReference type="PROSITE" id="PS50969">
    <property type="entry name" value="FCP1"/>
    <property type="match status" value="1"/>
</dbReference>
<dbReference type="GO" id="GO:0015031">
    <property type="term" value="P:protein transport"/>
    <property type="evidence" value="ECO:0007669"/>
    <property type="project" value="UniProtKB-KW"/>
</dbReference>
<dbReference type="InterPro" id="IPR036412">
    <property type="entry name" value="HAD-like_sf"/>
</dbReference>
<dbReference type="EMBL" id="HBGA01040018">
    <property type="protein sequence ID" value="CAD9003426.1"/>
    <property type="molecule type" value="Transcribed_RNA"/>
</dbReference>
<proteinExistence type="inferred from homology"/>
<comment type="subcellular location">
    <subcellularLocation>
        <location evidence="1">Mitochondrion inner membrane</location>
        <topology evidence="1">Single-pass membrane protein</topology>
    </subcellularLocation>
</comment>
<feature type="domain" description="FCP1 homology" evidence="2">
    <location>
        <begin position="105"/>
        <end position="251"/>
    </location>
</feature>
<dbReference type="SUPFAM" id="SSF56784">
    <property type="entry name" value="HAD-like"/>
    <property type="match status" value="1"/>
</dbReference>
<dbReference type="PANTHER" id="PTHR12210">
    <property type="entry name" value="DULLARD PROTEIN PHOSPHATASE"/>
    <property type="match status" value="1"/>
</dbReference>
<comment type="similarity">
    <text evidence="1">Belongs to the TIM50 family.</text>
</comment>
<dbReference type="InterPro" id="IPR023214">
    <property type="entry name" value="HAD_sf"/>
</dbReference>
<keyword evidence="1" id="KW-0811">Translocation</keyword>
<keyword evidence="1" id="KW-0813">Transport</keyword>
<comment type="function">
    <text evidence="1">Essential component of the TIM23 complex, a complex that mediates the translocation of transit peptide-containing proteins across the mitochondrial inner membrane.</text>
</comment>